<keyword evidence="2" id="KW-1185">Reference proteome</keyword>
<dbReference type="Proteomes" id="UP000233535">
    <property type="component" value="Unassembled WGS sequence"/>
</dbReference>
<dbReference type="OrthoDB" id="1150501at2"/>
<name>A0A2N3HVV2_9BACT</name>
<dbReference type="AlphaFoldDB" id="A0A2N3HVV2"/>
<evidence type="ECO:0000313" key="2">
    <source>
        <dbReference type="Proteomes" id="UP000233535"/>
    </source>
</evidence>
<dbReference type="RefSeq" id="WP_101261855.1">
    <property type="nucleotide sequence ID" value="NZ_MVDD01000009.1"/>
</dbReference>
<gene>
    <name evidence="1" type="ORF">BZG02_12870</name>
</gene>
<comment type="caution">
    <text evidence="1">The sequence shown here is derived from an EMBL/GenBank/DDBJ whole genome shotgun (WGS) entry which is preliminary data.</text>
</comment>
<protein>
    <submittedName>
        <fullName evidence="1">Uncharacterized protein</fullName>
    </submittedName>
</protein>
<accession>A0A2N3HVV2</accession>
<evidence type="ECO:0000313" key="1">
    <source>
        <dbReference type="EMBL" id="PKQ62205.1"/>
    </source>
</evidence>
<sequence length="303" mass="34112">MASFNYTVDTKPMAEEMRSVSRHVNATTGAVVAMQTAVIIAEEKAADHVCNNVNKGFYSLIRSQISQKMAKLQSEVDSHLMQLVQQKNALLSIKNRMQKDYNMIASRYIKLFNGLNSNLKQRVFELDKPTIDFAVKEVDKVSNRSKYLTATIPIAQLESLAASQKIVASNVKYRGFNVIKSMRSFLFEMNTQKKLTDQILINDGRYTETATVYIPIVICECNRDKTDAGVEISVSEVELDNISKSAIKNTAFAELNQIEWQAKSSPNTEVKSEFSKLVSSSSKSQRVKDMATKLFQSNNYQTI</sequence>
<reference evidence="1 2" key="1">
    <citation type="journal article" date="2017" name="Front. Microbiol.">
        <title>Labilibaculum manganireducens gen. nov., sp. nov. and Labilibaculum filiforme sp. nov., Novel Bacteroidetes Isolated from Subsurface Sediments of the Baltic Sea.</title>
        <authorList>
            <person name="Vandieken V."/>
            <person name="Marshall I.P."/>
            <person name="Niemann H."/>
            <person name="Engelen B."/>
            <person name="Cypionka H."/>
        </authorList>
    </citation>
    <scope>NUCLEOTIDE SEQUENCE [LARGE SCALE GENOMIC DNA]</scope>
    <source>
        <strain evidence="1 2">59.16B</strain>
    </source>
</reference>
<organism evidence="1 2">
    <name type="scientific">Labilibaculum filiforme</name>
    <dbReference type="NCBI Taxonomy" id="1940526"/>
    <lineage>
        <taxon>Bacteria</taxon>
        <taxon>Pseudomonadati</taxon>
        <taxon>Bacteroidota</taxon>
        <taxon>Bacteroidia</taxon>
        <taxon>Marinilabiliales</taxon>
        <taxon>Marinifilaceae</taxon>
        <taxon>Labilibaculum</taxon>
    </lineage>
</organism>
<dbReference type="EMBL" id="MVDD01000009">
    <property type="protein sequence ID" value="PKQ62205.1"/>
    <property type="molecule type" value="Genomic_DNA"/>
</dbReference>
<proteinExistence type="predicted"/>